<comment type="caution">
    <text evidence="4">The sequence shown here is derived from an EMBL/GenBank/DDBJ whole genome shotgun (WGS) entry which is preliminary data.</text>
</comment>
<gene>
    <name evidence="4" type="ORF">PanWU01x14_344840</name>
</gene>
<feature type="domain" description="Glabrous enhancer-binding protein-like DBD" evidence="3">
    <location>
        <begin position="79"/>
        <end position="172"/>
    </location>
</feature>
<dbReference type="AlphaFoldDB" id="A0A2P5ACY4"/>
<dbReference type="GO" id="GO:0006355">
    <property type="term" value="P:regulation of DNA-templated transcription"/>
    <property type="evidence" value="ECO:0007669"/>
    <property type="project" value="InterPro"/>
</dbReference>
<dbReference type="Proteomes" id="UP000237105">
    <property type="component" value="Unassembled WGS sequence"/>
</dbReference>
<reference evidence="5" key="1">
    <citation type="submission" date="2016-06" db="EMBL/GenBank/DDBJ databases">
        <title>Parallel loss of symbiosis genes in relatives of nitrogen-fixing non-legume Parasponia.</title>
        <authorList>
            <person name="Van Velzen R."/>
            <person name="Holmer R."/>
            <person name="Bu F."/>
            <person name="Rutten L."/>
            <person name="Van Zeijl A."/>
            <person name="Liu W."/>
            <person name="Santuari L."/>
            <person name="Cao Q."/>
            <person name="Sharma T."/>
            <person name="Shen D."/>
            <person name="Roswanjaya Y."/>
            <person name="Wardhani T."/>
            <person name="Kalhor M.S."/>
            <person name="Jansen J."/>
            <person name="Van den Hoogen J."/>
            <person name="Gungor B."/>
            <person name="Hartog M."/>
            <person name="Hontelez J."/>
            <person name="Verver J."/>
            <person name="Yang W.-C."/>
            <person name="Schijlen E."/>
            <person name="Repin R."/>
            <person name="Schilthuizen M."/>
            <person name="Schranz E."/>
            <person name="Heidstra R."/>
            <person name="Miyata K."/>
            <person name="Fedorova E."/>
            <person name="Kohlen W."/>
            <person name="Bisseling T."/>
            <person name="Smit S."/>
            <person name="Geurts R."/>
        </authorList>
    </citation>
    <scope>NUCLEOTIDE SEQUENCE [LARGE SCALE GENOMIC DNA]</scope>
    <source>
        <strain evidence="5">cv. WU1-14</strain>
    </source>
</reference>
<dbReference type="InterPro" id="IPR007592">
    <property type="entry name" value="GEBP"/>
</dbReference>
<dbReference type="Pfam" id="PF04504">
    <property type="entry name" value="GeBP-like_DBD"/>
    <property type="match status" value="1"/>
</dbReference>
<dbReference type="PANTHER" id="PTHR31662">
    <property type="entry name" value="BNAANNG10740D PROTEIN-RELATED"/>
    <property type="match status" value="1"/>
</dbReference>
<dbReference type="STRING" id="3476.A0A2P5ACY4"/>
<feature type="region of interest" description="Disordered" evidence="2">
    <location>
        <begin position="18"/>
        <end position="42"/>
    </location>
</feature>
<protein>
    <recommendedName>
        <fullName evidence="3">Glabrous enhancer-binding protein-like DBD domain-containing protein</fullName>
    </recommendedName>
</protein>
<evidence type="ECO:0000313" key="4">
    <source>
        <dbReference type="EMBL" id="PON34376.1"/>
    </source>
</evidence>
<dbReference type="InterPro" id="IPR053932">
    <property type="entry name" value="GeBP-like_DBD"/>
</dbReference>
<dbReference type="GO" id="GO:0005634">
    <property type="term" value="C:nucleus"/>
    <property type="evidence" value="ECO:0007669"/>
    <property type="project" value="TreeGrafter"/>
</dbReference>
<evidence type="ECO:0000259" key="3">
    <source>
        <dbReference type="Pfam" id="PF04504"/>
    </source>
</evidence>
<sequence length="248" mass="29461">MEDDLHPHLQNEENLHDDHQLGLNGNQNNHHHDVESASGVERAAWKRRRVGNDDADQAMAQDWDAAFDEVNDNYKLQPFKRFWSQKHELVILKHLLRFAEKKKCKPSGVKMSKFYVYLKKIITDLDFDKIQLGDKVRKMKIKFENKMRKKPDSVYPDKRDQRIFQLSKEIWGSEMRAATKNVTSRPEESIQKEFAELVNQMSFNKNSLLDGLAMMIETPMKAELVRNWQILHAEYFRNRWNIEEKVFS</sequence>
<name>A0A2P5ACY4_PARAD</name>
<dbReference type="OrthoDB" id="914287at2759"/>
<evidence type="ECO:0000256" key="1">
    <source>
        <dbReference type="ARBA" id="ARBA00010820"/>
    </source>
</evidence>
<comment type="similarity">
    <text evidence="1">Belongs to the GeBP family.</text>
</comment>
<dbReference type="EMBL" id="JXTB01000663">
    <property type="protein sequence ID" value="PON34376.1"/>
    <property type="molecule type" value="Genomic_DNA"/>
</dbReference>
<evidence type="ECO:0000256" key="2">
    <source>
        <dbReference type="SAM" id="MobiDB-lite"/>
    </source>
</evidence>
<keyword evidence="5" id="KW-1185">Reference proteome</keyword>
<organism evidence="4 5">
    <name type="scientific">Parasponia andersonii</name>
    <name type="common">Sponia andersonii</name>
    <dbReference type="NCBI Taxonomy" id="3476"/>
    <lineage>
        <taxon>Eukaryota</taxon>
        <taxon>Viridiplantae</taxon>
        <taxon>Streptophyta</taxon>
        <taxon>Embryophyta</taxon>
        <taxon>Tracheophyta</taxon>
        <taxon>Spermatophyta</taxon>
        <taxon>Magnoliopsida</taxon>
        <taxon>eudicotyledons</taxon>
        <taxon>Gunneridae</taxon>
        <taxon>Pentapetalae</taxon>
        <taxon>rosids</taxon>
        <taxon>fabids</taxon>
        <taxon>Rosales</taxon>
        <taxon>Cannabaceae</taxon>
        <taxon>Parasponia</taxon>
    </lineage>
</organism>
<evidence type="ECO:0000313" key="5">
    <source>
        <dbReference type="Proteomes" id="UP000237105"/>
    </source>
</evidence>
<accession>A0A2P5ACY4</accession>
<proteinExistence type="inferred from homology"/>
<dbReference type="PANTHER" id="PTHR31662:SF33">
    <property type="entry name" value="DNA-BINDING STOREKEEPER PROTEIN TRANSCRIPTIONAL REGULATOR-LIKE PROTEIN"/>
    <property type="match status" value="1"/>
</dbReference>